<accession>A0ABY7DRR1</accession>
<protein>
    <submittedName>
        <fullName evidence="2">HS12A-like protein</fullName>
    </submittedName>
</protein>
<feature type="region of interest" description="Disordered" evidence="1">
    <location>
        <begin position="1"/>
        <end position="27"/>
    </location>
</feature>
<name>A0ABY7DRR1_MYAAR</name>
<keyword evidence="3" id="KW-1185">Reference proteome</keyword>
<evidence type="ECO:0000256" key="1">
    <source>
        <dbReference type="SAM" id="MobiDB-lite"/>
    </source>
</evidence>
<dbReference type="PANTHER" id="PTHR14187">
    <property type="entry name" value="ALPHA KINASE/ELONGATION FACTOR 2 KINASE"/>
    <property type="match status" value="1"/>
</dbReference>
<dbReference type="InterPro" id="IPR043129">
    <property type="entry name" value="ATPase_NBD"/>
</dbReference>
<evidence type="ECO:0000313" key="2">
    <source>
        <dbReference type="EMBL" id="WAQ99291.1"/>
    </source>
</evidence>
<organism evidence="2 3">
    <name type="scientific">Mya arenaria</name>
    <name type="common">Soft-shell clam</name>
    <dbReference type="NCBI Taxonomy" id="6604"/>
    <lineage>
        <taxon>Eukaryota</taxon>
        <taxon>Metazoa</taxon>
        <taxon>Spiralia</taxon>
        <taxon>Lophotrochozoa</taxon>
        <taxon>Mollusca</taxon>
        <taxon>Bivalvia</taxon>
        <taxon>Autobranchia</taxon>
        <taxon>Heteroconchia</taxon>
        <taxon>Euheterodonta</taxon>
        <taxon>Imparidentia</taxon>
        <taxon>Neoheterodontei</taxon>
        <taxon>Myida</taxon>
        <taxon>Myoidea</taxon>
        <taxon>Myidae</taxon>
        <taxon>Mya</taxon>
    </lineage>
</organism>
<dbReference type="EMBL" id="CP111014">
    <property type="protein sequence ID" value="WAQ99291.1"/>
    <property type="molecule type" value="Genomic_DNA"/>
</dbReference>
<evidence type="ECO:0000313" key="3">
    <source>
        <dbReference type="Proteomes" id="UP001164746"/>
    </source>
</evidence>
<reference evidence="2" key="1">
    <citation type="submission" date="2022-11" db="EMBL/GenBank/DDBJ databases">
        <title>Centuries of genome instability and evolution in soft-shell clam transmissible cancer (bioRxiv).</title>
        <authorList>
            <person name="Hart S.F.M."/>
            <person name="Yonemitsu M.A."/>
            <person name="Giersch R.M."/>
            <person name="Beal B.F."/>
            <person name="Arriagada G."/>
            <person name="Davis B.W."/>
            <person name="Ostrander E.A."/>
            <person name="Goff S.P."/>
            <person name="Metzger M.J."/>
        </authorList>
    </citation>
    <scope>NUCLEOTIDE SEQUENCE</scope>
    <source>
        <strain evidence="2">MELC-2E11</strain>
        <tissue evidence="2">Siphon/mantle</tissue>
    </source>
</reference>
<proteinExistence type="predicted"/>
<dbReference type="Proteomes" id="UP001164746">
    <property type="component" value="Chromosome 3"/>
</dbReference>
<feature type="non-terminal residue" evidence="2">
    <location>
        <position position="1"/>
    </location>
</feature>
<dbReference type="PANTHER" id="PTHR14187:SF5">
    <property type="entry name" value="HEAT SHOCK 70 KDA PROTEIN 12A"/>
    <property type="match status" value="1"/>
</dbReference>
<sequence>MGTPVSTPKKQNDGQVPGQQNRQLAQTTPTVILLDPDGRFHSFGKEAMDKYSSLLHAKEHKQWFYFDRIKMVLYEKGTPLNLDVTIEDKEGKQMKAIDIFTMAIEYFVHQLVATVTDKNRLDGLNFTPSKDIHWMVTVPAIWNDKSKLFMRNAAVKGHMAPTFSTVTEGGTVDITVHELNEDNSLTELYPPTGGDFGGTDVDNRFLQLLNDIFGISLMQKFKLDCLEEFIEMMSEFEIAKRRFNGTGKLIMKFPASLIE</sequence>
<dbReference type="Gene3D" id="3.30.420.40">
    <property type="match status" value="1"/>
</dbReference>
<dbReference type="SUPFAM" id="SSF53067">
    <property type="entry name" value="Actin-like ATPase domain"/>
    <property type="match status" value="2"/>
</dbReference>
<gene>
    <name evidence="2" type="ORF">MAR_023664</name>
</gene>